<organism evidence="2 3">
    <name type="scientific">Geomobilimonas luticola</name>
    <dbReference type="NCBI Taxonomy" id="1114878"/>
    <lineage>
        <taxon>Bacteria</taxon>
        <taxon>Pseudomonadati</taxon>
        <taxon>Thermodesulfobacteriota</taxon>
        <taxon>Desulfuromonadia</taxon>
        <taxon>Geobacterales</taxon>
        <taxon>Geobacteraceae</taxon>
        <taxon>Geomobilimonas</taxon>
    </lineage>
</organism>
<reference evidence="2 3" key="1">
    <citation type="submission" date="2021-05" db="EMBL/GenBank/DDBJ databases">
        <title>The draft genome of Geobacter luticola JCM 17780.</title>
        <authorList>
            <person name="Xu Z."/>
            <person name="Masuda Y."/>
            <person name="Itoh H."/>
            <person name="Senoo K."/>
        </authorList>
    </citation>
    <scope>NUCLEOTIDE SEQUENCE [LARGE SCALE GENOMIC DNA]</scope>
    <source>
        <strain evidence="2 3">JCM 17780</strain>
    </source>
</reference>
<evidence type="ECO:0000313" key="3">
    <source>
        <dbReference type="Proteomes" id="UP000756860"/>
    </source>
</evidence>
<dbReference type="RefSeq" id="WP_214174230.1">
    <property type="nucleotide sequence ID" value="NZ_JAHCVK010000001.1"/>
</dbReference>
<dbReference type="Proteomes" id="UP000756860">
    <property type="component" value="Unassembled WGS sequence"/>
</dbReference>
<evidence type="ECO:0000313" key="2">
    <source>
        <dbReference type="EMBL" id="MBT0652277.1"/>
    </source>
</evidence>
<keyword evidence="3" id="KW-1185">Reference proteome</keyword>
<evidence type="ECO:0008006" key="4">
    <source>
        <dbReference type="Google" id="ProtNLM"/>
    </source>
</evidence>
<feature type="transmembrane region" description="Helical" evidence="1">
    <location>
        <begin position="58"/>
        <end position="77"/>
    </location>
</feature>
<protein>
    <recommendedName>
        <fullName evidence="4">LptF/LptG family permease</fullName>
    </recommendedName>
</protein>
<feature type="transmembrane region" description="Helical" evidence="1">
    <location>
        <begin position="37"/>
        <end position="53"/>
    </location>
</feature>
<feature type="transmembrane region" description="Helical" evidence="1">
    <location>
        <begin position="89"/>
        <end position="109"/>
    </location>
</feature>
<comment type="caution">
    <text evidence="2">The sequence shown here is derived from an EMBL/GenBank/DDBJ whole genome shotgun (WGS) entry which is preliminary data.</text>
</comment>
<evidence type="ECO:0000256" key="1">
    <source>
        <dbReference type="SAM" id="Phobius"/>
    </source>
</evidence>
<accession>A0ABS5SCD6</accession>
<sequence>MDKQEMLDKTRETLSPFETEHIVEFLKNMSMKSVMENPWLLGFLIIIFFFAVVKRSKAVLVSLFAFISIMFLIRYTLMGETGNELTLQSTLPFTFGALAIGATLIYFVFIKSE</sequence>
<keyword evidence="1" id="KW-0472">Membrane</keyword>
<keyword evidence="1" id="KW-1133">Transmembrane helix</keyword>
<proteinExistence type="predicted"/>
<dbReference type="EMBL" id="JAHCVK010000001">
    <property type="protein sequence ID" value="MBT0652277.1"/>
    <property type="molecule type" value="Genomic_DNA"/>
</dbReference>
<name>A0ABS5SCD6_9BACT</name>
<gene>
    <name evidence="2" type="ORF">KI810_04360</name>
</gene>
<keyword evidence="1" id="KW-0812">Transmembrane</keyword>